<evidence type="ECO:0000313" key="1">
    <source>
        <dbReference type="EMBL" id="MBB5577130.1"/>
    </source>
</evidence>
<dbReference type="RefSeq" id="WP_183940321.1">
    <property type="nucleotide sequence ID" value="NZ_JACHBI010000017.1"/>
</dbReference>
<keyword evidence="2" id="KW-1185">Reference proteome</keyword>
<dbReference type="Proteomes" id="UP000549882">
    <property type="component" value="Unassembled WGS sequence"/>
</dbReference>
<gene>
    <name evidence="1" type="ORF">GGD50_005781</name>
</gene>
<organism evidence="1 2">
    <name type="scientific">Rhizobium paranaense</name>
    <dbReference type="NCBI Taxonomy" id="1650438"/>
    <lineage>
        <taxon>Bacteria</taxon>
        <taxon>Pseudomonadati</taxon>
        <taxon>Pseudomonadota</taxon>
        <taxon>Alphaproteobacteria</taxon>
        <taxon>Hyphomicrobiales</taxon>
        <taxon>Rhizobiaceae</taxon>
        <taxon>Rhizobium/Agrobacterium group</taxon>
        <taxon>Rhizobium</taxon>
    </lineage>
</organism>
<protein>
    <recommendedName>
        <fullName evidence="3">Excisionase</fullName>
    </recommendedName>
</protein>
<accession>A0A7W9D4D4</accession>
<name>A0A7W9D4D4_9HYPH</name>
<dbReference type="EMBL" id="JACHBI010000017">
    <property type="protein sequence ID" value="MBB5577130.1"/>
    <property type="molecule type" value="Genomic_DNA"/>
</dbReference>
<evidence type="ECO:0008006" key="3">
    <source>
        <dbReference type="Google" id="ProtNLM"/>
    </source>
</evidence>
<evidence type="ECO:0000313" key="2">
    <source>
        <dbReference type="Proteomes" id="UP000549882"/>
    </source>
</evidence>
<dbReference type="AlphaFoldDB" id="A0A7W9D4D4"/>
<proteinExistence type="predicted"/>
<reference evidence="1 2" key="1">
    <citation type="submission" date="2020-08" db="EMBL/GenBank/DDBJ databases">
        <title>Genomic Encyclopedia of Type Strains, Phase IV (KMG-V): Genome sequencing to study the core and pangenomes of soil and plant-associated prokaryotes.</title>
        <authorList>
            <person name="Whitman W."/>
        </authorList>
    </citation>
    <scope>NUCLEOTIDE SEQUENCE [LARGE SCALE GENOMIC DNA]</scope>
    <source>
        <strain evidence="1 2">SEMIA 4064</strain>
    </source>
</reference>
<sequence>MTSHVLQFTKLPDLDRKAVAPMPKLAEGDHVELRIHRDGGQLQTLCLPASAVAPVEALLDHLRRGERVALLTEDQELSPSDASTILGISRPLVVVRMDRGDLPFRYVGKHRRAKLRDVLELKAKLDAHQKALDALAEDTEDLIVNHGL</sequence>
<comment type="caution">
    <text evidence="1">The sequence shown here is derived from an EMBL/GenBank/DDBJ whole genome shotgun (WGS) entry which is preliminary data.</text>
</comment>